<dbReference type="GO" id="GO:0006629">
    <property type="term" value="P:lipid metabolic process"/>
    <property type="evidence" value="ECO:0007669"/>
    <property type="project" value="UniProtKB-KW"/>
</dbReference>
<evidence type="ECO:0000256" key="11">
    <source>
        <dbReference type="ARBA" id="ARBA00023136"/>
    </source>
</evidence>
<keyword evidence="5" id="KW-0808">Transferase</keyword>
<keyword evidence="9 13" id="KW-0333">Golgi apparatus</keyword>
<comment type="subcellular location">
    <subcellularLocation>
        <location evidence="1 13">Golgi apparatus membrane</location>
        <topology evidence="1 13">Single-pass type II membrane protein</topology>
    </subcellularLocation>
</comment>
<dbReference type="GO" id="GO:0008499">
    <property type="term" value="F:N-acetyl-beta-D-glucosaminide beta-(1,3)-galactosyltransferase activity"/>
    <property type="evidence" value="ECO:0007669"/>
    <property type="project" value="TreeGrafter"/>
</dbReference>
<reference evidence="14" key="1">
    <citation type="thesis" date="2020" institute="ProQuest LLC" country="789 East Eisenhower Parkway, Ann Arbor, MI, USA">
        <title>Comparative Genomics and Chromosome Evolution.</title>
        <authorList>
            <person name="Mudd A.B."/>
        </authorList>
    </citation>
    <scope>NUCLEOTIDE SEQUENCE</scope>
    <source>
        <strain evidence="14">237g6f4</strain>
        <tissue evidence="14">Blood</tissue>
    </source>
</reference>
<dbReference type="GO" id="GO:0006493">
    <property type="term" value="P:protein O-linked glycosylation"/>
    <property type="evidence" value="ECO:0007669"/>
    <property type="project" value="TreeGrafter"/>
</dbReference>
<keyword evidence="7" id="KW-0735">Signal-anchor</keyword>
<dbReference type="EMBL" id="WNYA01000004">
    <property type="protein sequence ID" value="KAG8573979.1"/>
    <property type="molecule type" value="Genomic_DNA"/>
</dbReference>
<evidence type="ECO:0000256" key="1">
    <source>
        <dbReference type="ARBA" id="ARBA00004323"/>
    </source>
</evidence>
<comment type="pathway">
    <text evidence="2">Protein modification; protein glycosylation.</text>
</comment>
<proteinExistence type="inferred from homology"/>
<keyword evidence="15" id="KW-1185">Reference proteome</keyword>
<evidence type="ECO:0000256" key="8">
    <source>
        <dbReference type="ARBA" id="ARBA00022989"/>
    </source>
</evidence>
<dbReference type="Gene3D" id="3.90.550.50">
    <property type="match status" value="1"/>
</dbReference>
<sequence length="304" mass="35566">MRYDGSEPVKIQKNQPVNNLTYPAFQHPLAPPYPFPYTFLINQPDKCKNRKPFLVLMVFVKSHDEESRQTIRETWGNVSLYDVDVVRIFLVGLPQVTPDKNQLLLEEESRTFGDIIQQDFMDTYYNLTLKTLMGLEWVTKFCPSTSYVMKVDSDVFLNVDFLVHQLLHPDLPVRKNYFTGDIRTNTGPMRSRKYKWYVPREIYPNDTYPPYCTGPGYVFSVDMAQKIYDVAQQIRVIPIEDAFMGICLYELHIPPTIPPGGLFNIVRLEYDLCKFRTVVIVTDYAGKVLRNVWEDFWANKTHMC</sequence>
<evidence type="ECO:0000256" key="9">
    <source>
        <dbReference type="ARBA" id="ARBA00023034"/>
    </source>
</evidence>
<keyword evidence="4 13" id="KW-0328">Glycosyltransferase</keyword>
<comment type="caution">
    <text evidence="14">The sequence shown here is derived from an EMBL/GenBank/DDBJ whole genome shotgun (WGS) entry which is preliminary data.</text>
</comment>
<dbReference type="PANTHER" id="PTHR11214">
    <property type="entry name" value="BETA-1,3-N-ACETYLGLUCOSAMINYLTRANSFERASE"/>
    <property type="match status" value="1"/>
</dbReference>
<evidence type="ECO:0000256" key="3">
    <source>
        <dbReference type="ARBA" id="ARBA00008661"/>
    </source>
</evidence>
<evidence type="ECO:0000256" key="4">
    <source>
        <dbReference type="ARBA" id="ARBA00022676"/>
    </source>
</evidence>
<evidence type="ECO:0000256" key="12">
    <source>
        <dbReference type="ARBA" id="ARBA00023180"/>
    </source>
</evidence>
<dbReference type="AlphaFoldDB" id="A0AAV7BMZ0"/>
<evidence type="ECO:0000256" key="2">
    <source>
        <dbReference type="ARBA" id="ARBA00004922"/>
    </source>
</evidence>
<keyword evidence="8" id="KW-1133">Transmembrane helix</keyword>
<dbReference type="PANTHER" id="PTHR11214:SF151">
    <property type="entry name" value="HEXOSYLTRANSFERASE"/>
    <property type="match status" value="1"/>
</dbReference>
<dbReference type="InterPro" id="IPR002659">
    <property type="entry name" value="Glyco_trans_31"/>
</dbReference>
<evidence type="ECO:0000313" key="15">
    <source>
        <dbReference type="Proteomes" id="UP000824782"/>
    </source>
</evidence>
<name>A0AAV7BMZ0_ENGPU</name>
<gene>
    <name evidence="14" type="ORF">GDO81_008987</name>
</gene>
<keyword evidence="11" id="KW-0472">Membrane</keyword>
<evidence type="ECO:0000256" key="7">
    <source>
        <dbReference type="ARBA" id="ARBA00022968"/>
    </source>
</evidence>
<accession>A0AAV7BMZ0</accession>
<keyword evidence="10" id="KW-0443">Lipid metabolism</keyword>
<evidence type="ECO:0000256" key="13">
    <source>
        <dbReference type="RuleBase" id="RU363063"/>
    </source>
</evidence>
<keyword evidence="12" id="KW-0325">Glycoprotein</keyword>
<keyword evidence="6" id="KW-0812">Transmembrane</keyword>
<protein>
    <recommendedName>
        <fullName evidence="13">Hexosyltransferase</fullName>
        <ecNumber evidence="13">2.4.1.-</ecNumber>
    </recommendedName>
</protein>
<comment type="similarity">
    <text evidence="3 13">Belongs to the glycosyltransferase 31 family.</text>
</comment>
<dbReference type="Proteomes" id="UP000824782">
    <property type="component" value="Unassembled WGS sequence"/>
</dbReference>
<dbReference type="EC" id="2.4.1.-" evidence="13"/>
<evidence type="ECO:0000256" key="6">
    <source>
        <dbReference type="ARBA" id="ARBA00022692"/>
    </source>
</evidence>
<evidence type="ECO:0000313" key="14">
    <source>
        <dbReference type="EMBL" id="KAG8573979.1"/>
    </source>
</evidence>
<evidence type="ECO:0000256" key="5">
    <source>
        <dbReference type="ARBA" id="ARBA00022679"/>
    </source>
</evidence>
<evidence type="ECO:0000256" key="10">
    <source>
        <dbReference type="ARBA" id="ARBA00023098"/>
    </source>
</evidence>
<dbReference type="FunFam" id="3.90.550.50:FF:000001">
    <property type="entry name" value="Hexosyltransferase"/>
    <property type="match status" value="1"/>
</dbReference>
<dbReference type="GO" id="GO:0000139">
    <property type="term" value="C:Golgi membrane"/>
    <property type="evidence" value="ECO:0007669"/>
    <property type="project" value="UniProtKB-SubCell"/>
</dbReference>
<dbReference type="Pfam" id="PF01762">
    <property type="entry name" value="Galactosyl_T"/>
    <property type="match status" value="1"/>
</dbReference>
<organism evidence="14 15">
    <name type="scientific">Engystomops pustulosus</name>
    <name type="common">Tungara frog</name>
    <name type="synonym">Physalaemus pustulosus</name>
    <dbReference type="NCBI Taxonomy" id="76066"/>
    <lineage>
        <taxon>Eukaryota</taxon>
        <taxon>Metazoa</taxon>
        <taxon>Chordata</taxon>
        <taxon>Craniata</taxon>
        <taxon>Vertebrata</taxon>
        <taxon>Euteleostomi</taxon>
        <taxon>Amphibia</taxon>
        <taxon>Batrachia</taxon>
        <taxon>Anura</taxon>
        <taxon>Neobatrachia</taxon>
        <taxon>Hyloidea</taxon>
        <taxon>Leptodactylidae</taxon>
        <taxon>Leiuperinae</taxon>
        <taxon>Engystomops</taxon>
    </lineage>
</organism>